<sequence length="139" mass="16017">MQQQRQQHNRAERRFTASEVATFEYCPLIWWHECFEPAVQADTEELFARLVELEHEHGPQAPALPEYQMIEQLLLRRGAFEEEPPETDVEEDDEFEEFEEERAPAPGIGNRTRSIAYLAVALLVLAVALMGISLLLPKP</sequence>
<evidence type="ECO:0000256" key="1">
    <source>
        <dbReference type="SAM" id="MobiDB-lite"/>
    </source>
</evidence>
<feature type="transmembrane region" description="Helical" evidence="2">
    <location>
        <begin position="115"/>
        <end position="136"/>
    </location>
</feature>
<name>A0A4P6K0K4_KTERU</name>
<dbReference type="Proteomes" id="UP000290365">
    <property type="component" value="Chromosome"/>
</dbReference>
<keyword evidence="4" id="KW-1185">Reference proteome</keyword>
<evidence type="ECO:0000313" key="3">
    <source>
        <dbReference type="EMBL" id="QBD81495.1"/>
    </source>
</evidence>
<reference evidence="3 4" key="1">
    <citation type="submission" date="2019-01" db="EMBL/GenBank/DDBJ databases">
        <title>Ktedonosporobacter rubrisoli SCAWS-G2.</title>
        <authorList>
            <person name="Huang Y."/>
            <person name="Yan B."/>
        </authorList>
    </citation>
    <scope>NUCLEOTIDE SEQUENCE [LARGE SCALE GENOMIC DNA]</scope>
    <source>
        <strain evidence="3 4">SCAWS-G2</strain>
    </source>
</reference>
<keyword evidence="2" id="KW-0812">Transmembrane</keyword>
<gene>
    <name evidence="3" type="ORF">EPA93_38210</name>
</gene>
<evidence type="ECO:0000256" key="2">
    <source>
        <dbReference type="SAM" id="Phobius"/>
    </source>
</evidence>
<feature type="region of interest" description="Disordered" evidence="1">
    <location>
        <begin position="81"/>
        <end position="106"/>
    </location>
</feature>
<dbReference type="RefSeq" id="WP_129892556.1">
    <property type="nucleotide sequence ID" value="NZ_CP035758.1"/>
</dbReference>
<dbReference type="OrthoDB" id="166728at2"/>
<protein>
    <submittedName>
        <fullName evidence="3">Uncharacterized protein</fullName>
    </submittedName>
</protein>
<dbReference type="EMBL" id="CP035758">
    <property type="protein sequence ID" value="QBD81495.1"/>
    <property type="molecule type" value="Genomic_DNA"/>
</dbReference>
<dbReference type="AlphaFoldDB" id="A0A4P6K0K4"/>
<organism evidence="3 4">
    <name type="scientific">Ktedonosporobacter rubrisoli</name>
    <dbReference type="NCBI Taxonomy" id="2509675"/>
    <lineage>
        <taxon>Bacteria</taxon>
        <taxon>Bacillati</taxon>
        <taxon>Chloroflexota</taxon>
        <taxon>Ktedonobacteria</taxon>
        <taxon>Ktedonobacterales</taxon>
        <taxon>Ktedonosporobacteraceae</taxon>
        <taxon>Ktedonosporobacter</taxon>
    </lineage>
</organism>
<feature type="compositionally biased region" description="Acidic residues" evidence="1">
    <location>
        <begin position="81"/>
        <end position="100"/>
    </location>
</feature>
<dbReference type="KEGG" id="kbs:EPA93_38210"/>
<accession>A0A4P6K0K4</accession>
<proteinExistence type="predicted"/>
<evidence type="ECO:0000313" key="4">
    <source>
        <dbReference type="Proteomes" id="UP000290365"/>
    </source>
</evidence>
<keyword evidence="2" id="KW-1133">Transmembrane helix</keyword>
<keyword evidence="2" id="KW-0472">Membrane</keyword>